<keyword evidence="2" id="KW-0812">Transmembrane</keyword>
<feature type="region of interest" description="Disordered" evidence="1">
    <location>
        <begin position="225"/>
        <end position="252"/>
    </location>
</feature>
<dbReference type="AlphaFoldDB" id="A0A6C0I5A5"/>
<evidence type="ECO:0008006" key="4">
    <source>
        <dbReference type="Google" id="ProtNLM"/>
    </source>
</evidence>
<reference evidence="3" key="1">
    <citation type="journal article" date="2020" name="Nature">
        <title>Giant virus diversity and host interactions through global metagenomics.</title>
        <authorList>
            <person name="Schulz F."/>
            <person name="Roux S."/>
            <person name="Paez-Espino D."/>
            <person name="Jungbluth S."/>
            <person name="Walsh D.A."/>
            <person name="Denef V.J."/>
            <person name="McMahon K.D."/>
            <person name="Konstantinidis K.T."/>
            <person name="Eloe-Fadrosh E.A."/>
            <person name="Kyrpides N.C."/>
            <person name="Woyke T."/>
        </authorList>
    </citation>
    <scope>NUCLEOTIDE SEQUENCE</scope>
    <source>
        <strain evidence="3">GVMAG-M-3300023184-24</strain>
    </source>
</reference>
<feature type="compositionally biased region" description="Acidic residues" evidence="1">
    <location>
        <begin position="311"/>
        <end position="328"/>
    </location>
</feature>
<feature type="transmembrane region" description="Helical" evidence="2">
    <location>
        <begin position="79"/>
        <end position="101"/>
    </location>
</feature>
<protein>
    <recommendedName>
        <fullName evidence="4">SMODS and SLOG-associating 2TM effector domain-containing protein</fullName>
    </recommendedName>
</protein>
<feature type="transmembrane region" description="Helical" evidence="2">
    <location>
        <begin position="48"/>
        <end position="73"/>
    </location>
</feature>
<name>A0A6C0I5A5_9ZZZZ</name>
<feature type="region of interest" description="Disordered" evidence="1">
    <location>
        <begin position="309"/>
        <end position="349"/>
    </location>
</feature>
<keyword evidence="2" id="KW-0472">Membrane</keyword>
<proteinExistence type="predicted"/>
<dbReference type="EMBL" id="MN740110">
    <property type="protein sequence ID" value="QHT88188.1"/>
    <property type="molecule type" value="Genomic_DNA"/>
</dbReference>
<accession>A0A6C0I5A5</accession>
<evidence type="ECO:0000313" key="3">
    <source>
        <dbReference type="EMBL" id="QHT88188.1"/>
    </source>
</evidence>
<feature type="compositionally biased region" description="Basic and acidic residues" evidence="1">
    <location>
        <begin position="329"/>
        <end position="349"/>
    </location>
</feature>
<evidence type="ECO:0000256" key="1">
    <source>
        <dbReference type="SAM" id="MobiDB-lite"/>
    </source>
</evidence>
<organism evidence="3">
    <name type="scientific">viral metagenome</name>
    <dbReference type="NCBI Taxonomy" id="1070528"/>
    <lineage>
        <taxon>unclassified sequences</taxon>
        <taxon>metagenomes</taxon>
        <taxon>organismal metagenomes</taxon>
    </lineage>
</organism>
<keyword evidence="2" id="KW-1133">Transmembrane helix</keyword>
<dbReference type="NCBIfam" id="NF033632">
    <property type="entry name" value="SLATT_4"/>
    <property type="match status" value="1"/>
</dbReference>
<evidence type="ECO:0000256" key="2">
    <source>
        <dbReference type="SAM" id="Phobius"/>
    </source>
</evidence>
<sequence length="349" mass="40631">MVKLNDLQKHELRDWSNEIEEILRNLSEKAQIWRLLHMKNHDIFKRKYYWLIIPVTILSSVTGAANLALGSVASGNETVINLVIGALGIIISVISTLNNIFSFQKRKDDHFRAAKDWYRVQRMIDIELSLQKTKRNNVSVFFHLVLQEIERIHEFHPNIRNDVVNKFMKKYKNKKMSIDIPEILSIRKTIIFKEDLTHETKSQNINISKKPNIFKVPTVERQGTFIDIDDDSEHSNKSDSGSTENKERKHSFVDTIKNKINTIVKPIDHSQSNSKSYDSYYSNEILNVHNLHNVNDVANHSNNVSLTILEERDDNEPGDNEQGDEDENKELYPFELHEDNQNKNADDKV</sequence>